<feature type="transmembrane region" description="Helical" evidence="1">
    <location>
        <begin position="158"/>
        <end position="179"/>
    </location>
</feature>
<keyword evidence="1" id="KW-0812">Transmembrane</keyword>
<keyword evidence="1" id="KW-0472">Membrane</keyword>
<feature type="transmembrane region" description="Helical" evidence="1">
    <location>
        <begin position="219"/>
        <end position="237"/>
    </location>
</feature>
<dbReference type="AlphaFoldDB" id="A0A345HII2"/>
<accession>A0A345HII2</accession>
<evidence type="ECO:0000313" key="2">
    <source>
        <dbReference type="EMBL" id="AXG76506.1"/>
    </source>
</evidence>
<sequence length="360" mass="37522">MRNLSPSPGPGSTPSPSPARWPVALAAVAGVLLVLLAGRLLLFSVPHALAERRDFASAPVCGAAAGAARECVRSLPATVDGKTVEKTPRSSRYWLTLTEDGGPSYRVETDGHTPVFDALSTGDTVTVTRWRGEVRAVGSGALRQHTVAAPALGHRFPAAFGLGLLGPAAGLLWSAYWYGRRSGDSRALRPWQITVPLMSALCLGLIGFAAPLLVDGLPAALVLAGCGALPVLAVTAWRIRHHRRGSTGTDTLEVAARVLTEEECVPGRIIGEVPYSVAGFDHLVTGPGLLAATPDPTGRVARRPVPRRLAAVRVRPPYRTDPSGAAGPRDQVIECLDGTVPVLIVAPAEHIPSILGALAG</sequence>
<keyword evidence="1" id="KW-1133">Transmembrane helix</keyword>
<gene>
    <name evidence="2" type="ORF">DVK44_01145</name>
</gene>
<feature type="transmembrane region" description="Helical" evidence="1">
    <location>
        <begin position="21"/>
        <end position="42"/>
    </location>
</feature>
<proteinExistence type="predicted"/>
<name>A0A345HII2_9ACTN</name>
<keyword evidence="3" id="KW-1185">Reference proteome</keyword>
<organism evidence="2 3">
    <name type="scientific">Streptomyces paludis</name>
    <dbReference type="NCBI Taxonomy" id="2282738"/>
    <lineage>
        <taxon>Bacteria</taxon>
        <taxon>Bacillati</taxon>
        <taxon>Actinomycetota</taxon>
        <taxon>Actinomycetes</taxon>
        <taxon>Kitasatosporales</taxon>
        <taxon>Streptomycetaceae</taxon>
        <taxon>Streptomyces</taxon>
    </lineage>
</organism>
<evidence type="ECO:0000313" key="3">
    <source>
        <dbReference type="Proteomes" id="UP000253868"/>
    </source>
</evidence>
<feature type="transmembrane region" description="Helical" evidence="1">
    <location>
        <begin position="191"/>
        <end position="213"/>
    </location>
</feature>
<protein>
    <submittedName>
        <fullName evidence="2">Uncharacterized protein</fullName>
    </submittedName>
</protein>
<dbReference type="Proteomes" id="UP000253868">
    <property type="component" value="Chromosome"/>
</dbReference>
<reference evidence="3" key="1">
    <citation type="submission" date="2018-07" db="EMBL/GenBank/DDBJ databases">
        <authorList>
            <person name="Zhao J."/>
        </authorList>
    </citation>
    <scope>NUCLEOTIDE SEQUENCE [LARGE SCALE GENOMIC DNA]</scope>
    <source>
        <strain evidence="3">GSSD-12</strain>
    </source>
</reference>
<dbReference type="KEGG" id="spad:DVK44_01145"/>
<dbReference type="OrthoDB" id="4332110at2"/>
<dbReference type="RefSeq" id="WP_114657816.1">
    <property type="nucleotide sequence ID" value="NZ_CP031194.1"/>
</dbReference>
<dbReference type="EMBL" id="CP031194">
    <property type="protein sequence ID" value="AXG76506.1"/>
    <property type="molecule type" value="Genomic_DNA"/>
</dbReference>
<evidence type="ECO:0000256" key="1">
    <source>
        <dbReference type="SAM" id="Phobius"/>
    </source>
</evidence>